<feature type="binding site" evidence="11">
    <location>
        <position position="111"/>
    </location>
    <ligand>
        <name>NAD(+)</name>
        <dbReference type="ChEBI" id="CHEBI:57540"/>
    </ligand>
</feature>
<accession>A0ABQ5PYL7</accession>
<feature type="binding site" evidence="11">
    <location>
        <position position="426"/>
    </location>
    <ligand>
        <name>Zn(2+)</name>
        <dbReference type="ChEBI" id="CHEBI:29105"/>
    </ligand>
</feature>
<feature type="binding site" evidence="11">
    <location>
        <position position="421"/>
    </location>
    <ligand>
        <name>Zn(2+)</name>
        <dbReference type="ChEBI" id="CHEBI:29105"/>
    </ligand>
</feature>
<dbReference type="Pfam" id="PF12826">
    <property type="entry name" value="HHH_2"/>
    <property type="match status" value="1"/>
</dbReference>
<feature type="binding site" evidence="11">
    <location>
        <position position="402"/>
    </location>
    <ligand>
        <name>Zn(2+)</name>
        <dbReference type="ChEBI" id="CHEBI:29105"/>
    </ligand>
</feature>
<dbReference type="SUPFAM" id="SSF56091">
    <property type="entry name" value="DNA ligase/mRNA capping enzyme, catalytic domain"/>
    <property type="match status" value="1"/>
</dbReference>
<reference evidence="13" key="1">
    <citation type="journal article" date="2023" name="Antonie Van Leeuwenhoek">
        <title>Mesoterricola silvestris gen. nov., sp. nov., Mesoterricola sediminis sp. nov., Geothrix oryzae sp. nov., Geothrix edaphica sp. nov., Geothrix rubra sp. nov., and Geothrix limicola sp. nov., six novel members of Acidobacteriota isolated from soils.</title>
        <authorList>
            <person name="Itoh H."/>
            <person name="Sugisawa Y."/>
            <person name="Mise K."/>
            <person name="Xu Z."/>
            <person name="Kuniyasu M."/>
            <person name="Ushijima N."/>
            <person name="Kawano K."/>
            <person name="Kobayashi E."/>
            <person name="Shiratori Y."/>
            <person name="Masuda Y."/>
            <person name="Senoo K."/>
        </authorList>
    </citation>
    <scope>NUCLEOTIDE SEQUENCE</scope>
    <source>
        <strain evidence="13">Red802</strain>
    </source>
</reference>
<dbReference type="InterPro" id="IPR001357">
    <property type="entry name" value="BRCT_dom"/>
</dbReference>
<evidence type="ECO:0000256" key="7">
    <source>
        <dbReference type="ARBA" id="ARBA00022842"/>
    </source>
</evidence>
<feature type="binding site" evidence="11">
    <location>
        <begin position="31"/>
        <end position="35"/>
    </location>
    <ligand>
        <name>NAD(+)</name>
        <dbReference type="ChEBI" id="CHEBI:57540"/>
    </ligand>
</feature>
<keyword evidence="11" id="KW-0464">Manganese</keyword>
<feature type="domain" description="BRCT" evidence="12">
    <location>
        <begin position="589"/>
        <end position="662"/>
    </location>
</feature>
<sequence length="678" mass="73251">MELRQRMKDLADAVRLHRHRYYVLDQPVVSDAEYDALERELRELEAAHPELADPNSPTLRVGAPPIDAFEKRRHAVPMLSLDNAYSEAELREWEAKWRRLAPEAGPRYAAELKVDGLSLSLRYEDRELVEALTRGDGETGELVTENARTIVDIPMRLPADAPASLTVRGEVFLSRKRWEELNRQRDARGEARFANPRNAASGTMKLLDSREVAARALSFLPWQVLWGEGRGEDHARSMVQLGAWGFGVMPGHATGDLEAMLAFISTQAEARLKLPFDTDGVVIKVLDADLQQRLGATDRVPRWAIAFKYPATQVTTTVLGITWQVGRTGKLTPVAELEAVEVAGSTVRRATLHNADELGRLGLRVGHRVFIEKGGEVIPKVVALVPGEADRDLPAPEIPSACPVCGGEVGKADDAEVAIRCLNPECPAKLVARMLHFGGRSALDVEGMGEALVEQLVASGRFEQPWEIFTLLGEPLLGLAYLSNLERMAEKSAQNLMDALAVARTKPLSRWIHALGIPMVGARTAELLAEAYPSLEALWGADEARLQAVEEVGPKVAAALRAFAALHPELPVRLASLGVHPAPPEPRDQGGLPLSGEVAVVTGTLPTLSREEAEGLLKQLGAKVTGSVSAKTTLLVAGEKAGTKLAKAGALGIPVRDEAWLLGQGTDKGLDGGSATTP</sequence>
<keyword evidence="4 11" id="KW-0479">Metal-binding</keyword>
<keyword evidence="7 11" id="KW-0460">Magnesium</keyword>
<dbReference type="Gene3D" id="3.40.50.10190">
    <property type="entry name" value="BRCT domain"/>
    <property type="match status" value="1"/>
</dbReference>
<dbReference type="PANTHER" id="PTHR23389:SF9">
    <property type="entry name" value="DNA LIGASE"/>
    <property type="match status" value="1"/>
</dbReference>
<keyword evidence="3 11" id="KW-0235">DNA replication</keyword>
<dbReference type="InterPro" id="IPR018239">
    <property type="entry name" value="DNA_ligase_AS"/>
</dbReference>
<evidence type="ECO:0000313" key="13">
    <source>
        <dbReference type="EMBL" id="GLH67482.1"/>
    </source>
</evidence>
<dbReference type="InterPro" id="IPR012340">
    <property type="entry name" value="NA-bd_OB-fold"/>
</dbReference>
<keyword evidence="6 11" id="KW-0862">Zinc</keyword>
<dbReference type="Pfam" id="PF00533">
    <property type="entry name" value="BRCT"/>
    <property type="match status" value="1"/>
</dbReference>
<feature type="active site" description="N6-AMP-lysine intermediate" evidence="11">
    <location>
        <position position="113"/>
    </location>
</feature>
<dbReference type="SMART" id="SM00278">
    <property type="entry name" value="HhH1"/>
    <property type="match status" value="4"/>
</dbReference>
<feature type="binding site" evidence="11">
    <location>
        <position position="170"/>
    </location>
    <ligand>
        <name>NAD(+)</name>
        <dbReference type="ChEBI" id="CHEBI:57540"/>
    </ligand>
</feature>
<comment type="caution">
    <text evidence="13">The sequence shown here is derived from an EMBL/GenBank/DDBJ whole genome shotgun (WGS) entry which is preliminary data.</text>
</comment>
<evidence type="ECO:0000256" key="9">
    <source>
        <dbReference type="ARBA" id="ARBA00023204"/>
    </source>
</evidence>
<dbReference type="CDD" id="cd00114">
    <property type="entry name" value="LIGANc"/>
    <property type="match status" value="1"/>
</dbReference>
<evidence type="ECO:0000256" key="11">
    <source>
        <dbReference type="HAMAP-Rule" id="MF_01588"/>
    </source>
</evidence>
<dbReference type="InterPro" id="IPR004150">
    <property type="entry name" value="NAD_DNA_ligase_OB"/>
</dbReference>
<dbReference type="Gene3D" id="1.10.287.610">
    <property type="entry name" value="Helix hairpin bin"/>
    <property type="match status" value="1"/>
</dbReference>
<dbReference type="Gene3D" id="6.20.10.30">
    <property type="match status" value="1"/>
</dbReference>
<dbReference type="Gene3D" id="2.40.50.140">
    <property type="entry name" value="Nucleic acid-binding proteins"/>
    <property type="match status" value="1"/>
</dbReference>
<dbReference type="HAMAP" id="MF_01588">
    <property type="entry name" value="DNA_ligase_A"/>
    <property type="match status" value="1"/>
</dbReference>
<organism evidence="13 14">
    <name type="scientific">Geothrix edaphica</name>
    <dbReference type="NCBI Taxonomy" id="2927976"/>
    <lineage>
        <taxon>Bacteria</taxon>
        <taxon>Pseudomonadati</taxon>
        <taxon>Acidobacteriota</taxon>
        <taxon>Holophagae</taxon>
        <taxon>Holophagales</taxon>
        <taxon>Holophagaceae</taxon>
        <taxon>Geothrix</taxon>
    </lineage>
</organism>
<keyword evidence="8 11" id="KW-0520">NAD</keyword>
<dbReference type="InterPro" id="IPR036420">
    <property type="entry name" value="BRCT_dom_sf"/>
</dbReference>
<dbReference type="Gene3D" id="1.10.150.20">
    <property type="entry name" value="5' to 3' exonuclease, C-terminal subdomain"/>
    <property type="match status" value="2"/>
</dbReference>
<dbReference type="SUPFAM" id="SSF50249">
    <property type="entry name" value="Nucleic acid-binding proteins"/>
    <property type="match status" value="1"/>
</dbReference>
<evidence type="ECO:0000256" key="1">
    <source>
        <dbReference type="ARBA" id="ARBA00004067"/>
    </source>
</evidence>
<evidence type="ECO:0000256" key="5">
    <source>
        <dbReference type="ARBA" id="ARBA00022763"/>
    </source>
</evidence>
<dbReference type="InterPro" id="IPR013839">
    <property type="entry name" value="DNAligase_adenylation"/>
</dbReference>
<dbReference type="PROSITE" id="PS01055">
    <property type="entry name" value="DNA_LIGASE_N1"/>
    <property type="match status" value="1"/>
</dbReference>
<evidence type="ECO:0000256" key="4">
    <source>
        <dbReference type="ARBA" id="ARBA00022723"/>
    </source>
</evidence>
<dbReference type="NCBIfam" id="TIGR00575">
    <property type="entry name" value="dnlj"/>
    <property type="match status" value="1"/>
</dbReference>
<gene>
    <name evidence="11 13" type="primary">ligA</name>
    <name evidence="13" type="ORF">GETHED_18460</name>
</gene>
<dbReference type="InterPro" id="IPR003583">
    <property type="entry name" value="Hlx-hairpin-Hlx_DNA-bd_motif"/>
</dbReference>
<protein>
    <recommendedName>
        <fullName evidence="11">DNA ligase</fullName>
        <ecNumber evidence="11">6.5.1.2</ecNumber>
    </recommendedName>
    <alternativeName>
        <fullName evidence="11">Polydeoxyribonucleotide synthase [NAD(+)]</fullName>
    </alternativeName>
</protein>
<dbReference type="EC" id="6.5.1.2" evidence="11"/>
<name>A0ABQ5PYL7_9BACT</name>
<dbReference type="SUPFAM" id="SSF47781">
    <property type="entry name" value="RuvA domain 2-like"/>
    <property type="match status" value="1"/>
</dbReference>
<dbReference type="NCBIfam" id="NF005932">
    <property type="entry name" value="PRK07956.1"/>
    <property type="match status" value="1"/>
</dbReference>
<feature type="binding site" evidence="11">
    <location>
        <position position="134"/>
    </location>
    <ligand>
        <name>NAD(+)</name>
        <dbReference type="ChEBI" id="CHEBI:57540"/>
    </ligand>
</feature>
<dbReference type="EMBL" id="BSDC01000002">
    <property type="protein sequence ID" value="GLH67482.1"/>
    <property type="molecule type" value="Genomic_DNA"/>
</dbReference>
<feature type="binding site" evidence="11">
    <location>
        <position position="405"/>
    </location>
    <ligand>
        <name>Zn(2+)</name>
        <dbReference type="ChEBI" id="CHEBI:29105"/>
    </ligand>
</feature>
<keyword evidence="2 11" id="KW-0436">Ligase</keyword>
<evidence type="ECO:0000313" key="14">
    <source>
        <dbReference type="Proteomes" id="UP001165044"/>
    </source>
</evidence>
<comment type="catalytic activity">
    <reaction evidence="10 11">
        <text>NAD(+) + (deoxyribonucleotide)n-3'-hydroxyl + 5'-phospho-(deoxyribonucleotide)m = (deoxyribonucleotide)n+m + AMP + beta-nicotinamide D-nucleotide.</text>
        <dbReference type="EC" id="6.5.1.2"/>
    </reaction>
</comment>
<dbReference type="Gene3D" id="3.30.470.30">
    <property type="entry name" value="DNA ligase/mRNA capping enzyme"/>
    <property type="match status" value="1"/>
</dbReference>
<dbReference type="InterPro" id="IPR004149">
    <property type="entry name" value="Znf_DNAligase_C4"/>
</dbReference>
<dbReference type="SMART" id="SM00292">
    <property type="entry name" value="BRCT"/>
    <property type="match status" value="1"/>
</dbReference>
<proteinExistence type="inferred from homology"/>
<comment type="function">
    <text evidence="1 11">DNA ligase that catalyzes the formation of phosphodiester linkages between 5'-phosphoryl and 3'-hydroxyl groups in double-stranded DNA using NAD as a coenzyme and as the energy source for the reaction. It is essential for DNA replication and repair of damaged DNA.</text>
</comment>
<dbReference type="RefSeq" id="WP_285608683.1">
    <property type="nucleotide sequence ID" value="NZ_BSDC01000002.1"/>
</dbReference>
<evidence type="ECO:0000256" key="3">
    <source>
        <dbReference type="ARBA" id="ARBA00022705"/>
    </source>
</evidence>
<comment type="similarity">
    <text evidence="11">Belongs to the NAD-dependent DNA ligase family. LigA subfamily.</text>
</comment>
<evidence type="ECO:0000256" key="10">
    <source>
        <dbReference type="ARBA" id="ARBA00034005"/>
    </source>
</evidence>
<dbReference type="InterPro" id="IPR013840">
    <property type="entry name" value="DNAligase_N"/>
</dbReference>
<keyword evidence="14" id="KW-1185">Reference proteome</keyword>
<keyword evidence="5 11" id="KW-0227">DNA damage</keyword>
<comment type="cofactor">
    <cofactor evidence="11">
        <name>Mg(2+)</name>
        <dbReference type="ChEBI" id="CHEBI:18420"/>
    </cofactor>
    <cofactor evidence="11">
        <name>Mn(2+)</name>
        <dbReference type="ChEBI" id="CHEBI:29035"/>
    </cofactor>
</comment>
<dbReference type="PROSITE" id="PS50172">
    <property type="entry name" value="BRCT"/>
    <property type="match status" value="1"/>
</dbReference>
<dbReference type="PIRSF" id="PIRSF001604">
    <property type="entry name" value="LigA"/>
    <property type="match status" value="1"/>
</dbReference>
<dbReference type="SUPFAM" id="SSF52113">
    <property type="entry name" value="BRCT domain"/>
    <property type="match status" value="1"/>
</dbReference>
<feature type="binding site" evidence="11">
    <location>
        <position position="308"/>
    </location>
    <ligand>
        <name>NAD(+)</name>
        <dbReference type="ChEBI" id="CHEBI:57540"/>
    </ligand>
</feature>
<evidence type="ECO:0000259" key="12">
    <source>
        <dbReference type="PROSITE" id="PS50172"/>
    </source>
</evidence>
<dbReference type="Pfam" id="PF03119">
    <property type="entry name" value="DNA_ligase_ZBD"/>
    <property type="match status" value="1"/>
</dbReference>
<dbReference type="SMART" id="SM00532">
    <property type="entry name" value="LIGANc"/>
    <property type="match status" value="1"/>
</dbReference>
<keyword evidence="9 11" id="KW-0234">DNA repair</keyword>
<dbReference type="Pfam" id="PF01653">
    <property type="entry name" value="DNA_ligase_aden"/>
    <property type="match status" value="1"/>
</dbReference>
<evidence type="ECO:0000256" key="8">
    <source>
        <dbReference type="ARBA" id="ARBA00023027"/>
    </source>
</evidence>
<feature type="binding site" evidence="11">
    <location>
        <begin position="80"/>
        <end position="81"/>
    </location>
    <ligand>
        <name>NAD(+)</name>
        <dbReference type="ChEBI" id="CHEBI:57540"/>
    </ligand>
</feature>
<dbReference type="InterPro" id="IPR041663">
    <property type="entry name" value="DisA/LigA_HHH"/>
</dbReference>
<dbReference type="PANTHER" id="PTHR23389">
    <property type="entry name" value="CHROMOSOME TRANSMISSION FIDELITY FACTOR 18"/>
    <property type="match status" value="1"/>
</dbReference>
<evidence type="ECO:0000256" key="2">
    <source>
        <dbReference type="ARBA" id="ARBA00022598"/>
    </source>
</evidence>
<dbReference type="GO" id="GO:0016874">
    <property type="term" value="F:ligase activity"/>
    <property type="evidence" value="ECO:0007669"/>
    <property type="project" value="UniProtKB-KW"/>
</dbReference>
<dbReference type="InterPro" id="IPR010994">
    <property type="entry name" value="RuvA_2-like"/>
</dbReference>
<dbReference type="Proteomes" id="UP001165044">
    <property type="component" value="Unassembled WGS sequence"/>
</dbReference>
<dbReference type="InterPro" id="IPR001679">
    <property type="entry name" value="DNA_ligase"/>
</dbReference>
<dbReference type="Pfam" id="PF03120">
    <property type="entry name" value="OB_DNA_ligase"/>
    <property type="match status" value="1"/>
</dbReference>
<evidence type="ECO:0000256" key="6">
    <source>
        <dbReference type="ARBA" id="ARBA00022833"/>
    </source>
</evidence>
<feature type="binding site" evidence="11">
    <location>
        <position position="284"/>
    </location>
    <ligand>
        <name>NAD(+)</name>
        <dbReference type="ChEBI" id="CHEBI:57540"/>
    </ligand>
</feature>